<keyword evidence="4" id="KW-1185">Reference proteome</keyword>
<evidence type="ECO:0000313" key="4">
    <source>
        <dbReference type="Proteomes" id="UP000182932"/>
    </source>
</evidence>
<evidence type="ECO:0000259" key="2">
    <source>
        <dbReference type="PROSITE" id="PS50828"/>
    </source>
</evidence>
<reference evidence="3 4" key="1">
    <citation type="submission" date="2016-10" db="EMBL/GenBank/DDBJ databases">
        <authorList>
            <person name="Varghese N."/>
            <person name="Submissions S."/>
        </authorList>
    </citation>
    <scope>NUCLEOTIDE SEQUENCE [LARGE SCALE GENOMIC DNA]</scope>
    <source>
        <strain evidence="3 4">FF3</strain>
    </source>
</reference>
<dbReference type="InterPro" id="IPR036063">
    <property type="entry name" value="Smr_dom_sf"/>
</dbReference>
<evidence type="ECO:0000313" key="3">
    <source>
        <dbReference type="EMBL" id="SEJ47130.1"/>
    </source>
</evidence>
<dbReference type="Pfam" id="PF01713">
    <property type="entry name" value="Smr"/>
    <property type="match status" value="1"/>
</dbReference>
<evidence type="ECO:0000256" key="1">
    <source>
        <dbReference type="SAM" id="MobiDB-lite"/>
    </source>
</evidence>
<name>A0A975ZND9_9RHOB</name>
<dbReference type="Proteomes" id="UP000182932">
    <property type="component" value="Unassembled WGS sequence"/>
</dbReference>
<feature type="domain" description="Smr" evidence="2">
    <location>
        <begin position="104"/>
        <end position="194"/>
    </location>
</feature>
<organism evidence="3 4">
    <name type="scientific">Marinovum algicola</name>
    <dbReference type="NCBI Taxonomy" id="42444"/>
    <lineage>
        <taxon>Bacteria</taxon>
        <taxon>Pseudomonadati</taxon>
        <taxon>Pseudomonadota</taxon>
        <taxon>Alphaproteobacteria</taxon>
        <taxon>Rhodobacterales</taxon>
        <taxon>Roseobacteraceae</taxon>
        <taxon>Marinovum</taxon>
    </lineage>
</organism>
<gene>
    <name evidence="3" type="ORF">SAMN04487940_10695</name>
</gene>
<feature type="compositionally biased region" description="Basic and acidic residues" evidence="1">
    <location>
        <begin position="39"/>
        <end position="53"/>
    </location>
</feature>
<dbReference type="GeneID" id="80818352"/>
<keyword evidence="3" id="KW-0378">Hydrolase</keyword>
<accession>A0A975ZND9</accession>
<comment type="caution">
    <text evidence="3">The sequence shown here is derived from an EMBL/GenBank/DDBJ whole genome shotgun (WGS) entry which is preliminary data.</text>
</comment>
<dbReference type="InterPro" id="IPR002625">
    <property type="entry name" value="Smr_dom"/>
</dbReference>
<dbReference type="RefSeq" id="WP_074836513.1">
    <property type="nucleotide sequence ID" value="NZ_CATMKJ010000004.1"/>
</dbReference>
<dbReference type="SUPFAM" id="SSF160443">
    <property type="entry name" value="SMR domain-like"/>
    <property type="match status" value="1"/>
</dbReference>
<dbReference type="PANTHER" id="PTHR35562">
    <property type="entry name" value="DNA ENDONUCLEASE SMRA-RELATED"/>
    <property type="match status" value="1"/>
</dbReference>
<dbReference type="EMBL" id="FNYY01000006">
    <property type="protein sequence ID" value="SEJ47130.1"/>
    <property type="molecule type" value="Genomic_DNA"/>
</dbReference>
<keyword evidence="3" id="KW-0540">Nuclease</keyword>
<feature type="region of interest" description="Disordered" evidence="1">
    <location>
        <begin position="1"/>
        <end position="53"/>
    </location>
</feature>
<protein>
    <submittedName>
        <fullName evidence="3">DNA-nicking endonuclease, Smr domain</fullName>
    </submittedName>
</protein>
<dbReference type="PANTHER" id="PTHR35562:SF2">
    <property type="entry name" value="DNA ENDONUCLEASE SMRA-RELATED"/>
    <property type="match status" value="1"/>
</dbReference>
<keyword evidence="3" id="KW-0255">Endonuclease</keyword>
<dbReference type="SMART" id="SM00463">
    <property type="entry name" value="SMR"/>
    <property type="match status" value="1"/>
</dbReference>
<dbReference type="GO" id="GO:0004519">
    <property type="term" value="F:endonuclease activity"/>
    <property type="evidence" value="ECO:0007669"/>
    <property type="project" value="UniProtKB-KW"/>
</dbReference>
<dbReference type="PROSITE" id="PS50828">
    <property type="entry name" value="SMR"/>
    <property type="match status" value="1"/>
</dbReference>
<sequence length="197" mass="21866">MTRKRKLRPEEAELWGQVARSTTPLDRARGLDSTRPAPKKPEPAPKEAKPRIEPFRVGQNARATPAGNALAPSISASLAADPLAMDKKAFTRLKRGKLKPEARIDLHGMTLERAHPALVGFVQRASARDMRLVLVITGKGKTRPDDGPIPQRRGVLRHQVPQWLRMAPLGPLVLQISEAHIRHGGGGAFYVYLRRRR</sequence>
<dbReference type="Gene3D" id="3.30.1370.110">
    <property type="match status" value="1"/>
</dbReference>
<proteinExistence type="predicted"/>
<dbReference type="AlphaFoldDB" id="A0A975ZND9"/>